<accession>A0ACB6S0Y0</accession>
<dbReference type="Proteomes" id="UP000799754">
    <property type="component" value="Unassembled WGS sequence"/>
</dbReference>
<dbReference type="EMBL" id="MU006715">
    <property type="protein sequence ID" value="KAF2627806.1"/>
    <property type="molecule type" value="Genomic_DNA"/>
</dbReference>
<comment type="caution">
    <text evidence="1">The sequence shown here is derived from an EMBL/GenBank/DDBJ whole genome shotgun (WGS) entry which is preliminary data.</text>
</comment>
<gene>
    <name evidence="1" type="ORF">BU25DRAFT_421341</name>
</gene>
<keyword evidence="2" id="KW-1185">Reference proteome</keyword>
<reference evidence="1" key="1">
    <citation type="journal article" date="2020" name="Stud. Mycol.">
        <title>101 Dothideomycetes genomes: a test case for predicting lifestyles and emergence of pathogens.</title>
        <authorList>
            <person name="Haridas S."/>
            <person name="Albert R."/>
            <person name="Binder M."/>
            <person name="Bloem J."/>
            <person name="Labutti K."/>
            <person name="Salamov A."/>
            <person name="Andreopoulos B."/>
            <person name="Baker S."/>
            <person name="Barry K."/>
            <person name="Bills G."/>
            <person name="Bluhm B."/>
            <person name="Cannon C."/>
            <person name="Castanera R."/>
            <person name="Culley D."/>
            <person name="Daum C."/>
            <person name="Ezra D."/>
            <person name="Gonzalez J."/>
            <person name="Henrissat B."/>
            <person name="Kuo A."/>
            <person name="Liang C."/>
            <person name="Lipzen A."/>
            <person name="Lutzoni F."/>
            <person name="Magnuson J."/>
            <person name="Mondo S."/>
            <person name="Nolan M."/>
            <person name="Ohm R."/>
            <person name="Pangilinan J."/>
            <person name="Park H.-J."/>
            <person name="Ramirez L."/>
            <person name="Alfaro M."/>
            <person name="Sun H."/>
            <person name="Tritt A."/>
            <person name="Yoshinaga Y."/>
            <person name="Zwiers L.-H."/>
            <person name="Turgeon B."/>
            <person name="Goodwin S."/>
            <person name="Spatafora J."/>
            <person name="Crous P."/>
            <person name="Grigoriev I."/>
        </authorList>
    </citation>
    <scope>NUCLEOTIDE SEQUENCE</scope>
    <source>
        <strain evidence="1">CBS 525.71</strain>
    </source>
</reference>
<name>A0ACB6S0Y0_9PLEO</name>
<organism evidence="1 2">
    <name type="scientific">Macroventuria anomochaeta</name>
    <dbReference type="NCBI Taxonomy" id="301207"/>
    <lineage>
        <taxon>Eukaryota</taxon>
        <taxon>Fungi</taxon>
        <taxon>Dikarya</taxon>
        <taxon>Ascomycota</taxon>
        <taxon>Pezizomycotina</taxon>
        <taxon>Dothideomycetes</taxon>
        <taxon>Pleosporomycetidae</taxon>
        <taxon>Pleosporales</taxon>
        <taxon>Pleosporineae</taxon>
        <taxon>Didymellaceae</taxon>
        <taxon>Macroventuria</taxon>
    </lineage>
</organism>
<evidence type="ECO:0000313" key="1">
    <source>
        <dbReference type="EMBL" id="KAF2627806.1"/>
    </source>
</evidence>
<proteinExistence type="predicted"/>
<protein>
    <submittedName>
        <fullName evidence="1">Uncharacterized protein</fullName>
    </submittedName>
</protein>
<sequence>MALISLTMLTVAMRSSQQCFCTQQYATGNEKDVLLGIIAKVQSWDVKLNKEMLSQLQGKKLDTFSRMTWFLRRQRVRGITANISAQKDTLIALQASMLARQMVDLNRRQLSERTYYGLLLTRPGKSSSTNPTRTSEGTSNRDARLTGSPKK</sequence>
<evidence type="ECO:0000313" key="2">
    <source>
        <dbReference type="Proteomes" id="UP000799754"/>
    </source>
</evidence>